<dbReference type="EMBL" id="JAAVMB010000003">
    <property type="protein sequence ID" value="NKC67178.1"/>
    <property type="molecule type" value="Genomic_DNA"/>
</dbReference>
<evidence type="ECO:0000313" key="2">
    <source>
        <dbReference type="Proteomes" id="UP000521358"/>
    </source>
</evidence>
<evidence type="ECO:0000313" key="1">
    <source>
        <dbReference type="EMBL" id="NKC67178.1"/>
    </source>
</evidence>
<dbReference type="AlphaFoldDB" id="A0A7X6I264"/>
<organism evidence="1 2">
    <name type="scientific">Vagococcus fluvialis</name>
    <dbReference type="NCBI Taxonomy" id="2738"/>
    <lineage>
        <taxon>Bacteria</taxon>
        <taxon>Bacillati</taxon>
        <taxon>Bacillota</taxon>
        <taxon>Bacilli</taxon>
        <taxon>Lactobacillales</taxon>
        <taxon>Enterococcaceae</taxon>
        <taxon>Vagococcus</taxon>
    </lineage>
</organism>
<dbReference type="Proteomes" id="UP000521358">
    <property type="component" value="Unassembled WGS sequence"/>
</dbReference>
<accession>A0A7X6I264</accession>
<sequence length="189" mass="22534">MRLNDPLATSIFFKSKHYSLNLSFNRVLDVLEVLERKDILEFHKLKIVMNILVGDISDLNYKDLSDLWLLIRDNYINLAEKQHVKYDLQGNLMPIDEEDDSKRVLDIQQDAKYIYASFRQIGINLFAEQNKMQWAEFQALLEALPDDTIMQKIIQIRCWEPVKGDSSKYKMQMRKLQDKYQLRKEEIDE</sequence>
<dbReference type="RefSeq" id="WP_167806436.1">
    <property type="nucleotide sequence ID" value="NZ_JAAVMB010000003.1"/>
</dbReference>
<comment type="caution">
    <text evidence="1">The sequence shown here is derived from an EMBL/GenBank/DDBJ whole genome shotgun (WGS) entry which is preliminary data.</text>
</comment>
<protein>
    <recommendedName>
        <fullName evidence="3">Bacteriophage Gp15 protein</fullName>
    </recommendedName>
</protein>
<dbReference type="InterPro" id="IPR009660">
    <property type="entry name" value="Phage_A500_Gp15"/>
</dbReference>
<evidence type="ECO:0008006" key="3">
    <source>
        <dbReference type="Google" id="ProtNLM"/>
    </source>
</evidence>
<proteinExistence type="predicted"/>
<reference evidence="1 2" key="1">
    <citation type="submission" date="2020-03" db="EMBL/GenBank/DDBJ databases">
        <title>Bacterial samples isolated from urine from healthy bovine heifers (Gyr breed).</title>
        <authorList>
            <person name="Giannattasio-Ferraz S."/>
            <person name="Maskeri L."/>
            <person name="Penido A."/>
            <person name="Barbosa-Stancioli E.F."/>
            <person name="Putonti C."/>
        </authorList>
    </citation>
    <scope>NUCLEOTIDE SEQUENCE [LARGE SCALE GENOMIC DNA]</scope>
    <source>
        <strain evidence="1 2">UFMG-H7</strain>
    </source>
</reference>
<dbReference type="Pfam" id="PF06854">
    <property type="entry name" value="Phage_Gp15"/>
    <property type="match status" value="1"/>
</dbReference>
<gene>
    <name evidence="1" type="ORF">HED35_03675</name>
</gene>
<name>A0A7X6I264_9ENTE</name>